<name>A0A9P6GA52_9PLEO</name>
<proteinExistence type="predicted"/>
<dbReference type="EMBL" id="WJXW01000012">
    <property type="protein sequence ID" value="KAF9731235.1"/>
    <property type="molecule type" value="Genomic_DNA"/>
</dbReference>
<comment type="caution">
    <text evidence="2">The sequence shown here is derived from an EMBL/GenBank/DDBJ whole genome shotgun (WGS) entry which is preliminary data.</text>
</comment>
<dbReference type="AlphaFoldDB" id="A0A9P6GA52"/>
<sequence>MRRPPIACCRAVPAVPSPRSTALDHAWVSEDLLSQAVATFFRTTCPQQRRHGSHVPGPMEARRRAAKRRMTLQSNMDPAGGMPPPLFSFGALFGSRQPKGPEWTYEPPSLKREAPLDFPFDSRSIRPPEPLTATDELASDSSDRVETSTRNDGDEPMHSHSDSVDDSGNKDRVLNFVDQHFAATKYGTISVKKTYFTKEDLNPPSVQSTSPIQKDLNAPAVEKTHSDEEQLIAQSVQALHFSQEGSDAPVLNEQELSFKTSDALEDWARDSAGGHAKLLEVLSAKDAAVETTAPASSDADACLDKFRAMVHGTDPAMFAERDKTTIGSWEVWRALMDSNVPRPGDFLSQAYLMCCPSGTGASRFSLLVFQYLLESPWAGSYTVGLLGQPVIQLPSIYEPDGLRFLELMDKTYLAPFRPRTAGVHWIYRKLAMSIQSQPEPGPSLQRAREKVLMCGSALDRNAALRLLIRGLWDSAHWSLKRGKTSPYWQNVRLQLEDNQGRPSSQSGGILLHWASFELSDQRLGQQLRRTWSSLISDYTQAPLELSRIISSCVQNHSNIPSALEYLELVPPPLLRTWIASMSVTAKEIQTVPQLGQKSLAYVHMWFKLLYRLHMRRNDSIEQQSVLYQFALRTFVCAHFEHRYPASSLIAGLLYGLLKHDSFAGNLKLGLFDWIESYVLFLAQQDQKKASLNGMLAKLMSDLENHSLPNHGVLELMIPHINEYKSFHSVSNLLERLKKSGTKLSNTKFLDTYVDQVQEEVSKQHDSSRLGYNANAFQRFVNAHRALDVMTVEPKTRITELQSRRFFNHILARADDAYIVPLAYRNLTPDIPNEVQADLIHQFAHQYALDRTRSCQQNWRAIRYLYLYMKIQELPMQPLFTRTIVGVCITRPLSENKFVAQKKAIWVCRLVAQVEGVEAARRVEQYFWAWRGDLILQAKRDLIELGQYDWAHVSTMERLKLLSWNPR</sequence>
<accession>A0A9P6GA52</accession>
<evidence type="ECO:0000256" key="1">
    <source>
        <dbReference type="SAM" id="MobiDB-lite"/>
    </source>
</evidence>
<evidence type="ECO:0000313" key="2">
    <source>
        <dbReference type="EMBL" id="KAF9731235.1"/>
    </source>
</evidence>
<gene>
    <name evidence="2" type="ORF">PMIN01_10252</name>
</gene>
<feature type="region of interest" description="Disordered" evidence="1">
    <location>
        <begin position="98"/>
        <end position="170"/>
    </location>
</feature>
<protein>
    <submittedName>
        <fullName evidence="2">Uncharacterized protein</fullName>
    </submittedName>
</protein>
<feature type="compositionally biased region" description="Basic and acidic residues" evidence="1">
    <location>
        <begin position="141"/>
        <end position="170"/>
    </location>
</feature>
<keyword evidence="3" id="KW-1185">Reference proteome</keyword>
<reference evidence="2" key="1">
    <citation type="journal article" date="2020" name="Mol. Plant Microbe Interact.">
        <title>Genome Sequence of the Biocontrol Agent Coniothyrium minitans strain Conio (IMI 134523).</title>
        <authorList>
            <person name="Patel D."/>
            <person name="Shittu T.A."/>
            <person name="Baroncelli R."/>
            <person name="Muthumeenakshi S."/>
            <person name="Osborne T.H."/>
            <person name="Janganan T.K."/>
            <person name="Sreenivasaprasad S."/>
        </authorList>
    </citation>
    <scope>NUCLEOTIDE SEQUENCE</scope>
    <source>
        <strain evidence="2">Conio</strain>
    </source>
</reference>
<evidence type="ECO:0000313" key="3">
    <source>
        <dbReference type="Proteomes" id="UP000756921"/>
    </source>
</evidence>
<dbReference type="Proteomes" id="UP000756921">
    <property type="component" value="Unassembled WGS sequence"/>
</dbReference>
<organism evidence="2 3">
    <name type="scientific">Paraphaeosphaeria minitans</name>
    <dbReference type="NCBI Taxonomy" id="565426"/>
    <lineage>
        <taxon>Eukaryota</taxon>
        <taxon>Fungi</taxon>
        <taxon>Dikarya</taxon>
        <taxon>Ascomycota</taxon>
        <taxon>Pezizomycotina</taxon>
        <taxon>Dothideomycetes</taxon>
        <taxon>Pleosporomycetidae</taxon>
        <taxon>Pleosporales</taxon>
        <taxon>Massarineae</taxon>
        <taxon>Didymosphaeriaceae</taxon>
        <taxon>Paraphaeosphaeria</taxon>
    </lineage>
</organism>
<dbReference type="OrthoDB" id="5428038at2759"/>